<evidence type="ECO:0000313" key="3">
    <source>
        <dbReference type="RefSeq" id="XP_006814062.1"/>
    </source>
</evidence>
<dbReference type="SMART" id="SM01361">
    <property type="entry name" value="A2M_recep"/>
    <property type="match status" value="1"/>
</dbReference>
<dbReference type="Gene3D" id="2.60.120.1540">
    <property type="match status" value="1"/>
</dbReference>
<name>A0ABM0M221_SACKO</name>
<dbReference type="PANTHER" id="PTHR11412:SF171">
    <property type="entry name" value="PREGNANCY ZONE PROTEIN-LIKE PROTEIN"/>
    <property type="match status" value="1"/>
</dbReference>
<organism evidence="2 3">
    <name type="scientific">Saccoglossus kowalevskii</name>
    <name type="common">Acorn worm</name>
    <dbReference type="NCBI Taxonomy" id="10224"/>
    <lineage>
        <taxon>Eukaryota</taxon>
        <taxon>Metazoa</taxon>
        <taxon>Hemichordata</taxon>
        <taxon>Enteropneusta</taxon>
        <taxon>Harrimaniidae</taxon>
        <taxon>Saccoglossus</taxon>
    </lineage>
</organism>
<protein>
    <submittedName>
        <fullName evidence="3">Alpha-1-inhibitor 3-like</fullName>
    </submittedName>
</protein>
<accession>A0ABM0M221</accession>
<dbReference type="Gene3D" id="2.60.40.690">
    <property type="entry name" value="Alpha-macroglobulin, receptor-binding domain"/>
    <property type="match status" value="1"/>
</dbReference>
<dbReference type="InterPro" id="IPR009048">
    <property type="entry name" value="A-macroglobulin_rcpt-bd"/>
</dbReference>
<dbReference type="GeneID" id="100369072"/>
<evidence type="ECO:0000259" key="1">
    <source>
        <dbReference type="SMART" id="SM01361"/>
    </source>
</evidence>
<sequence>MIYTGATDMFIDFVALDLNERHYINKDNKLVLNREEVLHFPNNVTVSVGGGGCALLQANVKYNIPESPEPPQFSIDVDVGPPLSILSDDPSPQIQANTCAGGDRVLTICSSYLGEDESSNMAIIEVKMVSGYYPSKTSLKDAKKSTDSMAKYEVDGKKVIFYFDEITHDTLCFDFIVEQHIKVEDVKPGQVTVYDYYDRDSSAFRAYEFCAQEEENAEFTACPRCLSSIPENYEDKVCTGIILKVRNHERHHQIKVLENLGRDISTHEMITTRLPNGCVCQQLEKEGGHKMLLLTSSDLFEMTDEEQYLNLNADTYIIDWQTSFKDDIINAVNQCENN</sequence>
<dbReference type="PANTHER" id="PTHR11412">
    <property type="entry name" value="MACROGLOBULIN / COMPLEMENT"/>
    <property type="match status" value="1"/>
</dbReference>
<dbReference type="InterPro" id="IPR050473">
    <property type="entry name" value="A2M/Complement_sys"/>
</dbReference>
<dbReference type="SUPFAM" id="SSF49410">
    <property type="entry name" value="Alpha-macroglobulin receptor domain"/>
    <property type="match status" value="1"/>
</dbReference>
<feature type="domain" description="Alpha-macroglobulin receptor-binding" evidence="1">
    <location>
        <begin position="119"/>
        <end position="207"/>
    </location>
</feature>
<dbReference type="RefSeq" id="XP_006814062.1">
    <property type="nucleotide sequence ID" value="XM_006813999.1"/>
</dbReference>
<reference evidence="3" key="1">
    <citation type="submission" date="2025-08" db="UniProtKB">
        <authorList>
            <consortium name="RefSeq"/>
        </authorList>
    </citation>
    <scope>IDENTIFICATION</scope>
    <source>
        <tissue evidence="3">Testes</tissue>
    </source>
</reference>
<evidence type="ECO:0000313" key="2">
    <source>
        <dbReference type="Proteomes" id="UP000694865"/>
    </source>
</evidence>
<dbReference type="Proteomes" id="UP000694865">
    <property type="component" value="Unplaced"/>
</dbReference>
<proteinExistence type="predicted"/>
<dbReference type="Pfam" id="PF07677">
    <property type="entry name" value="A2M_recep"/>
    <property type="match status" value="1"/>
</dbReference>
<gene>
    <name evidence="3" type="primary">LOC100369072</name>
</gene>
<dbReference type="InterPro" id="IPR036595">
    <property type="entry name" value="A-macroglobulin_rcpt-bd_sf"/>
</dbReference>
<keyword evidence="2" id="KW-1185">Reference proteome</keyword>